<dbReference type="InterPro" id="IPR015168">
    <property type="entry name" value="SsuA/THI5"/>
</dbReference>
<organism evidence="2">
    <name type="scientific">OCS116 cluster bacterium</name>
    <dbReference type="NCBI Taxonomy" id="2030921"/>
    <lineage>
        <taxon>Bacteria</taxon>
        <taxon>Pseudomonadati</taxon>
        <taxon>Pseudomonadota</taxon>
        <taxon>Alphaproteobacteria</taxon>
        <taxon>OCS116 cluster</taxon>
    </lineage>
</organism>
<name>A0A2A4Z0V6_9PROT</name>
<evidence type="ECO:0000313" key="2">
    <source>
        <dbReference type="EMBL" id="PCJ00521.1"/>
    </source>
</evidence>
<dbReference type="SUPFAM" id="SSF53850">
    <property type="entry name" value="Periplasmic binding protein-like II"/>
    <property type="match status" value="1"/>
</dbReference>
<reference evidence="2" key="2">
    <citation type="journal article" date="2018" name="ISME J.">
        <title>A dynamic microbial community with high functional redundancy inhabits the cold, oxic subseafloor aquifer.</title>
        <authorList>
            <person name="Tully B.J."/>
            <person name="Wheat C.G."/>
            <person name="Glazer B.T."/>
            <person name="Huber J.A."/>
        </authorList>
    </citation>
    <scope>NUCLEOTIDE SEQUENCE</scope>
    <source>
        <strain evidence="2">NORP83</strain>
    </source>
</reference>
<dbReference type="AlphaFoldDB" id="A0A2A4Z0V6"/>
<evidence type="ECO:0000259" key="1">
    <source>
        <dbReference type="Pfam" id="PF09084"/>
    </source>
</evidence>
<accession>A0A2A4Z0V6</accession>
<dbReference type="EMBL" id="NVUS01000011">
    <property type="protein sequence ID" value="PCJ00521.1"/>
    <property type="molecule type" value="Genomic_DNA"/>
</dbReference>
<protein>
    <submittedName>
        <fullName evidence="2">4,5-dihydroxyphthalate decarboxylase</fullName>
    </submittedName>
</protein>
<sequence>MLINLTMAISDYAHTRDLVTGRVTPEGIKLNILSYPFEQVGLRFAMNKEFDISEFSFAGYCAHVANGGMQDMVGIPIFPSRVFRQSGFFVNCDAGIKTVGDLKGKRIGIPQWSQTATVYARGYLQHHAGVPLDSVEWVQAGVNSPGRKESVELNLPKSIKLKSLPAHTLSDMLVSGEIDAVISARTPNCFIDKNPMVRRLFDDPMQAERDYFNQSGIFPIMHVIVVRRDIYDANRWILHNLMEAFEKAKQNALNRLYDGTTSYLPIPWGTEVVANLQAEVFGDGEIWPYGVDLNRKTLDPFLLYCFEQGVTLKHLTVEDLFPAECNQQVII</sequence>
<proteinExistence type="predicted"/>
<dbReference type="Pfam" id="PF09084">
    <property type="entry name" value="NMT1"/>
    <property type="match status" value="1"/>
</dbReference>
<dbReference type="Gene3D" id="3.40.190.10">
    <property type="entry name" value="Periplasmic binding protein-like II"/>
    <property type="match status" value="1"/>
</dbReference>
<gene>
    <name evidence="2" type="ORF">COB13_09440</name>
</gene>
<comment type="caution">
    <text evidence="2">The sequence shown here is derived from an EMBL/GenBank/DDBJ whole genome shotgun (WGS) entry which is preliminary data.</text>
</comment>
<feature type="domain" description="SsuA/THI5-like" evidence="1">
    <location>
        <begin position="86"/>
        <end position="143"/>
    </location>
</feature>
<reference key="1">
    <citation type="submission" date="2017-08" db="EMBL/GenBank/DDBJ databases">
        <title>A dynamic microbial community with high functional redundancy inhabits the cold, oxic subseafloor aquifer.</title>
        <authorList>
            <person name="Tully B.J."/>
            <person name="Wheat C.G."/>
            <person name="Glazer B.T."/>
            <person name="Huber J.A."/>
        </authorList>
    </citation>
    <scope>NUCLEOTIDE SEQUENCE [LARGE SCALE GENOMIC DNA]</scope>
</reference>